<dbReference type="EMBL" id="JARKIB010000002">
    <property type="protein sequence ID" value="KAJ7784170.1"/>
    <property type="molecule type" value="Genomic_DNA"/>
</dbReference>
<comment type="caution">
    <text evidence="2">The sequence shown here is derived from an EMBL/GenBank/DDBJ whole genome shotgun (WGS) entry which is preliminary data.</text>
</comment>
<protein>
    <submittedName>
        <fullName evidence="2">Uncharacterized protein</fullName>
    </submittedName>
</protein>
<keyword evidence="3" id="KW-1185">Reference proteome</keyword>
<accession>A0AAD7P1R8</accession>
<evidence type="ECO:0000256" key="1">
    <source>
        <dbReference type="SAM" id="SignalP"/>
    </source>
</evidence>
<proteinExistence type="predicted"/>
<gene>
    <name evidence="2" type="ORF">B0H16DRAFT_1257318</name>
</gene>
<evidence type="ECO:0000313" key="2">
    <source>
        <dbReference type="EMBL" id="KAJ7784170.1"/>
    </source>
</evidence>
<evidence type="ECO:0000313" key="3">
    <source>
        <dbReference type="Proteomes" id="UP001215598"/>
    </source>
</evidence>
<feature type="non-terminal residue" evidence="2">
    <location>
        <position position="1"/>
    </location>
</feature>
<organism evidence="2 3">
    <name type="scientific">Mycena metata</name>
    <dbReference type="NCBI Taxonomy" id="1033252"/>
    <lineage>
        <taxon>Eukaryota</taxon>
        <taxon>Fungi</taxon>
        <taxon>Dikarya</taxon>
        <taxon>Basidiomycota</taxon>
        <taxon>Agaricomycotina</taxon>
        <taxon>Agaricomycetes</taxon>
        <taxon>Agaricomycetidae</taxon>
        <taxon>Agaricales</taxon>
        <taxon>Marasmiineae</taxon>
        <taxon>Mycenaceae</taxon>
        <taxon>Mycena</taxon>
    </lineage>
</organism>
<reference evidence="2" key="1">
    <citation type="submission" date="2023-03" db="EMBL/GenBank/DDBJ databases">
        <title>Massive genome expansion in bonnet fungi (Mycena s.s.) driven by repeated elements and novel gene families across ecological guilds.</title>
        <authorList>
            <consortium name="Lawrence Berkeley National Laboratory"/>
            <person name="Harder C.B."/>
            <person name="Miyauchi S."/>
            <person name="Viragh M."/>
            <person name="Kuo A."/>
            <person name="Thoen E."/>
            <person name="Andreopoulos B."/>
            <person name="Lu D."/>
            <person name="Skrede I."/>
            <person name="Drula E."/>
            <person name="Henrissat B."/>
            <person name="Morin E."/>
            <person name="Kohler A."/>
            <person name="Barry K."/>
            <person name="LaButti K."/>
            <person name="Morin E."/>
            <person name="Salamov A."/>
            <person name="Lipzen A."/>
            <person name="Mereny Z."/>
            <person name="Hegedus B."/>
            <person name="Baldrian P."/>
            <person name="Stursova M."/>
            <person name="Weitz H."/>
            <person name="Taylor A."/>
            <person name="Grigoriev I.V."/>
            <person name="Nagy L.G."/>
            <person name="Martin F."/>
            <person name="Kauserud H."/>
        </authorList>
    </citation>
    <scope>NUCLEOTIDE SEQUENCE</scope>
    <source>
        <strain evidence="2">CBHHK182m</strain>
    </source>
</reference>
<dbReference type="AlphaFoldDB" id="A0AAD7P1R8"/>
<feature type="signal peptide" evidence="1">
    <location>
        <begin position="1"/>
        <end position="25"/>
    </location>
</feature>
<dbReference type="Proteomes" id="UP001215598">
    <property type="component" value="Unassembled WGS sequence"/>
</dbReference>
<feature type="chain" id="PRO_5042083228" evidence="1">
    <location>
        <begin position="26"/>
        <end position="72"/>
    </location>
</feature>
<keyword evidence="1" id="KW-0732">Signal</keyword>
<sequence length="72" mass="7981">YADGCCIIMIRQVLPLFIWGSNCSAQTDVCILDSTNILLLVQVDKQLKNGHDPEPQVIAEAIAAFQCNNFTR</sequence>
<name>A0AAD7P1R8_9AGAR</name>
<feature type="non-terminal residue" evidence="2">
    <location>
        <position position="72"/>
    </location>
</feature>